<proteinExistence type="predicted"/>
<name>A0A1X1V5Z7_9MYCO</name>
<sequence>MTKYRVNWLRVLVYGLLPGMALLLAMAAGFLKWHDSSIRDTDIARSQSVKAAKDSAIALLSFRSDTIEKDVAAARERLTGGFRDSYTQVTQEALIPNAKEQHVSAIAHVPAAASVLATENHAVVLVFVDQMVTIGNSPPADSSSSVRVTLDKSGERWLVSGFDQF</sequence>
<evidence type="ECO:0000313" key="4">
    <source>
        <dbReference type="EMBL" id="ORV64536.1"/>
    </source>
</evidence>
<feature type="transmembrane region" description="Helical" evidence="3">
    <location>
        <begin position="12"/>
        <end position="31"/>
    </location>
</feature>
<dbReference type="PANTHER" id="PTHR37042">
    <property type="entry name" value="OUTER MEMBRANE PROTEIN RV1973"/>
    <property type="match status" value="1"/>
</dbReference>
<dbReference type="AlphaFoldDB" id="A0A1X1V5Z7"/>
<evidence type="ECO:0000256" key="1">
    <source>
        <dbReference type="ARBA" id="ARBA00004370"/>
    </source>
</evidence>
<protein>
    <recommendedName>
        <fullName evidence="6">Outer membrane protein</fullName>
    </recommendedName>
</protein>
<organism evidence="4 5">
    <name type="scientific">Mycobacterium fragae</name>
    <dbReference type="NCBI Taxonomy" id="1260918"/>
    <lineage>
        <taxon>Bacteria</taxon>
        <taxon>Bacillati</taxon>
        <taxon>Actinomycetota</taxon>
        <taxon>Actinomycetes</taxon>
        <taxon>Mycobacteriales</taxon>
        <taxon>Mycobacteriaceae</taxon>
        <taxon>Mycobacterium</taxon>
    </lineage>
</organism>
<reference evidence="4 5" key="1">
    <citation type="submission" date="2016-01" db="EMBL/GenBank/DDBJ databases">
        <title>The new phylogeny of the genus Mycobacterium.</title>
        <authorList>
            <person name="Tarcisio F."/>
            <person name="Conor M."/>
            <person name="Antonella G."/>
            <person name="Elisabetta G."/>
            <person name="Giulia F.S."/>
            <person name="Sara T."/>
            <person name="Anna F."/>
            <person name="Clotilde B."/>
            <person name="Roberto B."/>
            <person name="Veronica D.S."/>
            <person name="Fabio R."/>
            <person name="Monica P."/>
            <person name="Olivier J."/>
            <person name="Enrico T."/>
            <person name="Nicola S."/>
        </authorList>
    </citation>
    <scope>NUCLEOTIDE SEQUENCE [LARGE SCALE GENOMIC DNA]</scope>
    <source>
        <strain evidence="4 5">DSM 45731</strain>
    </source>
</reference>
<evidence type="ECO:0000256" key="3">
    <source>
        <dbReference type="SAM" id="Phobius"/>
    </source>
</evidence>
<keyword evidence="3" id="KW-0812">Transmembrane</keyword>
<evidence type="ECO:0000313" key="5">
    <source>
        <dbReference type="Proteomes" id="UP000194000"/>
    </source>
</evidence>
<evidence type="ECO:0008006" key="6">
    <source>
        <dbReference type="Google" id="ProtNLM"/>
    </source>
</evidence>
<dbReference type="PANTHER" id="PTHR37042:SF4">
    <property type="entry name" value="OUTER MEMBRANE PROTEIN RV1973"/>
    <property type="match status" value="1"/>
</dbReference>
<comment type="subcellular location">
    <subcellularLocation>
        <location evidence="1">Membrane</location>
    </subcellularLocation>
</comment>
<keyword evidence="3" id="KW-1133">Transmembrane helix</keyword>
<dbReference type="RefSeq" id="WP_085193572.1">
    <property type="nucleotide sequence ID" value="NZ_JACKVI010000009.1"/>
</dbReference>
<dbReference type="Proteomes" id="UP000194000">
    <property type="component" value="Unassembled WGS sequence"/>
</dbReference>
<dbReference type="EMBL" id="LQOW01000003">
    <property type="protein sequence ID" value="ORV64536.1"/>
    <property type="molecule type" value="Genomic_DNA"/>
</dbReference>
<accession>A0A1X1V5Z7</accession>
<keyword evidence="5" id="KW-1185">Reference proteome</keyword>
<dbReference type="OrthoDB" id="3536396at2"/>
<keyword evidence="2 3" id="KW-0472">Membrane</keyword>
<gene>
    <name evidence="4" type="ORF">AWC06_05500</name>
</gene>
<dbReference type="GO" id="GO:0016020">
    <property type="term" value="C:membrane"/>
    <property type="evidence" value="ECO:0007669"/>
    <property type="project" value="UniProtKB-SubCell"/>
</dbReference>
<comment type="caution">
    <text evidence="4">The sequence shown here is derived from an EMBL/GenBank/DDBJ whole genome shotgun (WGS) entry which is preliminary data.</text>
</comment>
<dbReference type="STRING" id="1260918.AWC06_05500"/>
<evidence type="ECO:0000256" key="2">
    <source>
        <dbReference type="ARBA" id="ARBA00023136"/>
    </source>
</evidence>